<protein>
    <submittedName>
        <fullName evidence="1">Uncharacterized protein</fullName>
    </submittedName>
</protein>
<evidence type="ECO:0000313" key="1">
    <source>
        <dbReference type="EMBL" id="ELQ44199.1"/>
    </source>
</evidence>
<gene>
    <name evidence="1" type="ORF">OOU_Y34scaffold00095g44</name>
</gene>
<dbReference type="AlphaFoldDB" id="A0AA97P962"/>
<name>A0AA97P962_PYRO3</name>
<sequence length="28" mass="2946">MYSTVQVSYLGKVGKKCTAVAVQIGKSV</sequence>
<reference evidence="1" key="1">
    <citation type="journal article" date="2012" name="PLoS Genet.">
        <title>Comparative analysis of the genomes of two field isolates of the rice blast fungus Magnaporthe oryzae.</title>
        <authorList>
            <person name="Xue M."/>
            <person name="Yang J."/>
            <person name="Li Z."/>
            <person name="Hu S."/>
            <person name="Yao N."/>
            <person name="Dean R.A."/>
            <person name="Zhao W."/>
            <person name="Shen M."/>
            <person name="Zhang H."/>
            <person name="Li C."/>
            <person name="Liu L."/>
            <person name="Cao L."/>
            <person name="Xu X."/>
            <person name="Xing Y."/>
            <person name="Hsiang T."/>
            <person name="Zhang Z."/>
            <person name="Xu J.R."/>
            <person name="Peng Y.L."/>
        </authorList>
    </citation>
    <scope>NUCLEOTIDE SEQUENCE</scope>
    <source>
        <strain evidence="1">Y34</strain>
    </source>
</reference>
<dbReference type="Proteomes" id="UP000011086">
    <property type="component" value="Unassembled WGS sequence"/>
</dbReference>
<dbReference type="EMBL" id="JH793327">
    <property type="protein sequence ID" value="ELQ44199.1"/>
    <property type="molecule type" value="Genomic_DNA"/>
</dbReference>
<accession>A0AA97P962</accession>
<organism evidence="1">
    <name type="scientific">Pyricularia oryzae (strain Y34)</name>
    <name type="common">Rice blast fungus</name>
    <name type="synonym">Magnaporthe oryzae</name>
    <dbReference type="NCBI Taxonomy" id="1143189"/>
    <lineage>
        <taxon>Eukaryota</taxon>
        <taxon>Fungi</taxon>
        <taxon>Dikarya</taxon>
        <taxon>Ascomycota</taxon>
        <taxon>Pezizomycotina</taxon>
        <taxon>Sordariomycetes</taxon>
        <taxon>Sordariomycetidae</taxon>
        <taxon>Magnaporthales</taxon>
        <taxon>Pyriculariaceae</taxon>
        <taxon>Pyricularia</taxon>
    </lineage>
</organism>
<proteinExistence type="predicted"/>